<dbReference type="Proteomes" id="UP001596043">
    <property type="component" value="Unassembled WGS sequence"/>
</dbReference>
<reference evidence="2" key="1">
    <citation type="journal article" date="2019" name="Int. J. Syst. Evol. Microbiol.">
        <title>The Global Catalogue of Microorganisms (GCM) 10K type strain sequencing project: providing services to taxonomists for standard genome sequencing and annotation.</title>
        <authorList>
            <consortium name="The Broad Institute Genomics Platform"/>
            <consortium name="The Broad Institute Genome Sequencing Center for Infectious Disease"/>
            <person name="Wu L."/>
            <person name="Ma J."/>
        </authorList>
    </citation>
    <scope>NUCLEOTIDE SEQUENCE [LARGE SCALE GENOMIC DNA]</scope>
    <source>
        <strain evidence="2">YJ-61-S</strain>
    </source>
</reference>
<protein>
    <submittedName>
        <fullName evidence="1">DUF3179 domain-containing protein</fullName>
    </submittedName>
</protein>
<dbReference type="RefSeq" id="WP_379978708.1">
    <property type="nucleotide sequence ID" value="NZ_JBHSFV010000006.1"/>
</dbReference>
<evidence type="ECO:0000313" key="2">
    <source>
        <dbReference type="Proteomes" id="UP001596043"/>
    </source>
</evidence>
<dbReference type="InterPro" id="IPR021516">
    <property type="entry name" value="DUF3179"/>
</dbReference>
<comment type="caution">
    <text evidence="1">The sequence shown here is derived from an EMBL/GenBank/DDBJ whole genome shotgun (WGS) entry which is preliminary data.</text>
</comment>
<evidence type="ECO:0000313" key="1">
    <source>
        <dbReference type="EMBL" id="MFC4634445.1"/>
    </source>
</evidence>
<keyword evidence="2" id="KW-1185">Reference proteome</keyword>
<dbReference type="Pfam" id="PF11376">
    <property type="entry name" value="DUF3179"/>
    <property type="match status" value="1"/>
</dbReference>
<gene>
    <name evidence="1" type="ORF">ACFO3O_11040</name>
</gene>
<proteinExistence type="predicted"/>
<accession>A0ABV9HZF0</accession>
<organism evidence="1 2">
    <name type="scientific">Dokdonia ponticola</name>
    <dbReference type="NCBI Taxonomy" id="2041041"/>
    <lineage>
        <taxon>Bacteria</taxon>
        <taxon>Pseudomonadati</taxon>
        <taxon>Bacteroidota</taxon>
        <taxon>Flavobacteriia</taxon>
        <taxon>Flavobacteriales</taxon>
        <taxon>Flavobacteriaceae</taxon>
        <taxon>Dokdonia</taxon>
    </lineage>
</organism>
<sequence length="461" mass="52673">MEQRIKKAIAISFGLFVIAFPIHQPLQAQEVSPNSEVHYFLDLATTSSKASQEKSLKIIDKNWKPEFEIMALEVMYFGYSTDIGLKIALLLQKKTGQHFGLDFNAWYEYLWNKDPQLHPDYAYFKSQFHKSFDPKFEIYFQGRQETSLIRLDEIRWGGVGQDGIPPLRNPTMIPANQASYLQDDHIVFGIEVNGDARAYPKRILAWHEMFVDDVGGIPVTGVYCTLCGTVILYKSEVNGTLHEMGTSGFLYRSNKLMYDQATQSLWSTLEGKPVVGPLVGKGIEMDYLSVVTTTWGEWKKRHPETLVLSSNTGYQRDYGEGIAYQAYFADDNLMFNVPAVNGKLKNKESILAIKLPEYPEQPLAIAVKFLKKNPIYQSSIGDQRFVVFTDKTGANRVYDAFNLNFKKYDQNTTAVDANGNSWTIYEDRIQNTSGDVRLRIHTFNAFWFGWQAAYPHTKLIK</sequence>
<dbReference type="EMBL" id="JBHSFV010000006">
    <property type="protein sequence ID" value="MFC4634445.1"/>
    <property type="molecule type" value="Genomic_DNA"/>
</dbReference>
<name>A0ABV9HZF0_9FLAO</name>